<dbReference type="SUPFAM" id="SSF53474">
    <property type="entry name" value="alpha/beta-Hydrolases"/>
    <property type="match status" value="1"/>
</dbReference>
<dbReference type="GO" id="GO:0016787">
    <property type="term" value="F:hydrolase activity"/>
    <property type="evidence" value="ECO:0007669"/>
    <property type="project" value="UniProtKB-KW"/>
</dbReference>
<dbReference type="AlphaFoldDB" id="A0A372M580"/>
<dbReference type="RefSeq" id="WP_128556482.1">
    <property type="nucleotide sequence ID" value="NZ_QUAK01000079.1"/>
</dbReference>
<reference evidence="1 2" key="1">
    <citation type="submission" date="2018-08" db="EMBL/GenBank/DDBJ databases">
        <title>Isolation, diversity and antifungal activity of Actinobacteria from wheat.</title>
        <authorList>
            <person name="Han C."/>
        </authorList>
    </citation>
    <scope>NUCLEOTIDE SEQUENCE [LARGE SCALE GENOMIC DNA]</scope>
    <source>
        <strain evidence="1 2">NEAU-YY421</strain>
    </source>
</reference>
<dbReference type="Proteomes" id="UP000263094">
    <property type="component" value="Unassembled WGS sequence"/>
</dbReference>
<evidence type="ECO:0000313" key="1">
    <source>
        <dbReference type="EMBL" id="RFU85969.1"/>
    </source>
</evidence>
<dbReference type="InterPro" id="IPR029058">
    <property type="entry name" value="AB_hydrolase_fold"/>
</dbReference>
<dbReference type="EMBL" id="QUAK01000079">
    <property type="protein sequence ID" value="RFU85969.1"/>
    <property type="molecule type" value="Genomic_DNA"/>
</dbReference>
<dbReference type="OrthoDB" id="9804993at2"/>
<organism evidence="1 2">
    <name type="scientific">Streptomyces triticagri</name>
    <dbReference type="NCBI Taxonomy" id="2293568"/>
    <lineage>
        <taxon>Bacteria</taxon>
        <taxon>Bacillati</taxon>
        <taxon>Actinomycetota</taxon>
        <taxon>Actinomycetes</taxon>
        <taxon>Kitasatosporales</taxon>
        <taxon>Streptomycetaceae</taxon>
        <taxon>Streptomyces</taxon>
    </lineage>
</organism>
<keyword evidence="2" id="KW-1185">Reference proteome</keyword>
<accession>A0A372M580</accession>
<comment type="caution">
    <text evidence="1">The sequence shown here is derived from an EMBL/GenBank/DDBJ whole genome shotgun (WGS) entry which is preliminary data.</text>
</comment>
<proteinExistence type="predicted"/>
<sequence length="207" mass="21232">MTNRTTPPRATIIHGYGATPDDHWFGALARRLAGDGIATDVPPLPDPEAPDPERWTEAVRAELGTPGPESAVVAHSLGGLAVLRHLGALSGSWRLGALVLVAGFVDRLPALPELDAFIGDAAGTRRVEAAAGRVADRVGRIVVLRSDADPLVPVGHTDRLAGLLGTTARIVPGAGHFLADDGVTELPAALAAVREAGLGREGVTLAG</sequence>
<dbReference type="Gene3D" id="3.40.50.1820">
    <property type="entry name" value="alpha/beta hydrolase"/>
    <property type="match status" value="1"/>
</dbReference>
<name>A0A372M580_9ACTN</name>
<protein>
    <submittedName>
        <fullName evidence="1">Serine hydrolase family protein</fullName>
    </submittedName>
</protein>
<evidence type="ECO:0000313" key="2">
    <source>
        <dbReference type="Proteomes" id="UP000263094"/>
    </source>
</evidence>
<gene>
    <name evidence="1" type="ORF">DY218_14860</name>
</gene>
<dbReference type="PANTHER" id="PTHR15394:SF3">
    <property type="entry name" value="SERINE HYDROLASE RBBP9"/>
    <property type="match status" value="1"/>
</dbReference>
<dbReference type="PANTHER" id="PTHR15394">
    <property type="entry name" value="SERINE HYDROLASE RBBP9"/>
    <property type="match status" value="1"/>
</dbReference>
<keyword evidence="1" id="KW-0378">Hydrolase</keyword>
<dbReference type="InterPro" id="IPR010662">
    <property type="entry name" value="RBBP9/YdeN"/>
</dbReference>
<dbReference type="Pfam" id="PF06821">
    <property type="entry name" value="Ser_hydrolase"/>
    <property type="match status" value="1"/>
</dbReference>